<accession>A0AAV5C9K3</accession>
<dbReference type="Proteomes" id="UP001054889">
    <property type="component" value="Unassembled WGS sequence"/>
</dbReference>
<dbReference type="AlphaFoldDB" id="A0AAV5C9K3"/>
<feature type="region of interest" description="Disordered" evidence="1">
    <location>
        <begin position="1"/>
        <end position="42"/>
    </location>
</feature>
<dbReference type="EMBL" id="BQKI01000005">
    <property type="protein sequence ID" value="GJM94789.1"/>
    <property type="molecule type" value="Genomic_DNA"/>
</dbReference>
<sequence>MASGQEKPIPQLLRKGTHNSVASDCEIEKGSKKLALPRDGSSREEEAAYGIPLLACAASRSGWVGTG</sequence>
<comment type="caution">
    <text evidence="2">The sequence shown here is derived from an EMBL/GenBank/DDBJ whole genome shotgun (WGS) entry which is preliminary data.</text>
</comment>
<evidence type="ECO:0000313" key="2">
    <source>
        <dbReference type="EMBL" id="GJM94789.1"/>
    </source>
</evidence>
<keyword evidence="3" id="KW-1185">Reference proteome</keyword>
<proteinExistence type="predicted"/>
<organism evidence="2 3">
    <name type="scientific">Eleusine coracana subsp. coracana</name>
    <dbReference type="NCBI Taxonomy" id="191504"/>
    <lineage>
        <taxon>Eukaryota</taxon>
        <taxon>Viridiplantae</taxon>
        <taxon>Streptophyta</taxon>
        <taxon>Embryophyta</taxon>
        <taxon>Tracheophyta</taxon>
        <taxon>Spermatophyta</taxon>
        <taxon>Magnoliopsida</taxon>
        <taxon>Liliopsida</taxon>
        <taxon>Poales</taxon>
        <taxon>Poaceae</taxon>
        <taxon>PACMAD clade</taxon>
        <taxon>Chloridoideae</taxon>
        <taxon>Cynodonteae</taxon>
        <taxon>Eleusininae</taxon>
        <taxon>Eleusine</taxon>
    </lineage>
</organism>
<reference evidence="2" key="1">
    <citation type="journal article" date="2018" name="DNA Res.">
        <title>Multiple hybrid de novo genome assembly of finger millet, an orphan allotetraploid crop.</title>
        <authorList>
            <person name="Hatakeyama M."/>
            <person name="Aluri S."/>
            <person name="Balachadran M.T."/>
            <person name="Sivarajan S.R."/>
            <person name="Patrignani A."/>
            <person name="Gruter S."/>
            <person name="Poveda L."/>
            <person name="Shimizu-Inatsugi R."/>
            <person name="Baeten J."/>
            <person name="Francoijs K.J."/>
            <person name="Nataraja K.N."/>
            <person name="Reddy Y.A.N."/>
            <person name="Phadnis S."/>
            <person name="Ravikumar R.L."/>
            <person name="Schlapbach R."/>
            <person name="Sreeman S.M."/>
            <person name="Shimizu K.K."/>
        </authorList>
    </citation>
    <scope>NUCLEOTIDE SEQUENCE</scope>
</reference>
<name>A0AAV5C9K3_ELECO</name>
<gene>
    <name evidence="2" type="primary">ga11468</name>
    <name evidence="2" type="ORF">PR202_ga11468</name>
</gene>
<reference evidence="2" key="2">
    <citation type="submission" date="2021-12" db="EMBL/GenBank/DDBJ databases">
        <title>Resequencing data analysis of finger millet.</title>
        <authorList>
            <person name="Hatakeyama M."/>
            <person name="Aluri S."/>
            <person name="Balachadran M.T."/>
            <person name="Sivarajan S.R."/>
            <person name="Poveda L."/>
            <person name="Shimizu-Inatsugi R."/>
            <person name="Schlapbach R."/>
            <person name="Sreeman S.M."/>
            <person name="Shimizu K.K."/>
        </authorList>
    </citation>
    <scope>NUCLEOTIDE SEQUENCE</scope>
</reference>
<evidence type="ECO:0000256" key="1">
    <source>
        <dbReference type="SAM" id="MobiDB-lite"/>
    </source>
</evidence>
<evidence type="ECO:0000313" key="3">
    <source>
        <dbReference type="Proteomes" id="UP001054889"/>
    </source>
</evidence>
<protein>
    <submittedName>
        <fullName evidence="2">Uncharacterized protein</fullName>
    </submittedName>
</protein>